<name>A0A5C8HSN9_9MICO</name>
<evidence type="ECO:0000256" key="1">
    <source>
        <dbReference type="ARBA" id="ARBA00008007"/>
    </source>
</evidence>
<dbReference type="Proteomes" id="UP000321196">
    <property type="component" value="Unassembled WGS sequence"/>
</dbReference>
<dbReference type="AlphaFoldDB" id="A0A5C8HSN9"/>
<gene>
    <name evidence="2" type="ORF">FVP60_03645</name>
</gene>
<dbReference type="InterPro" id="IPR051910">
    <property type="entry name" value="ComF/GntX_DNA_util-trans"/>
</dbReference>
<reference evidence="2 3" key="1">
    <citation type="submission" date="2019-08" db="EMBL/GenBank/DDBJ databases">
        <authorList>
            <person name="Dong K."/>
        </authorList>
    </citation>
    <scope>NUCLEOTIDE SEQUENCE [LARGE SCALE GENOMIC DNA]</scope>
    <source>
        <strain evidence="2 3">M4-8</strain>
    </source>
</reference>
<protein>
    <submittedName>
        <fullName evidence="2">ComF family protein</fullName>
    </submittedName>
</protein>
<dbReference type="CDD" id="cd06223">
    <property type="entry name" value="PRTases_typeI"/>
    <property type="match status" value="1"/>
</dbReference>
<dbReference type="OrthoDB" id="5242900at2"/>
<dbReference type="InterPro" id="IPR029057">
    <property type="entry name" value="PRTase-like"/>
</dbReference>
<dbReference type="Gene3D" id="3.40.50.2020">
    <property type="match status" value="1"/>
</dbReference>
<dbReference type="PANTHER" id="PTHR47505">
    <property type="entry name" value="DNA UTILIZATION PROTEIN YHGH"/>
    <property type="match status" value="1"/>
</dbReference>
<comment type="caution">
    <text evidence="2">The sequence shown here is derived from an EMBL/GenBank/DDBJ whole genome shotgun (WGS) entry which is preliminary data.</text>
</comment>
<sequence>MAQRGRGAWREAVHQASAMVFGSQCVVCGAVTGPVCASCLPMPDVQHRSLPGGLPCFSGALWSDETASLMLALKQDGVTRIARELAPLLTAALDAAVPGGSAPAMLVPVPTRAAADRRRGYRPVEVLLRAAGLPFQRAMRVTSAVQDQRELTRAERVRNTQGAFAVRRTAENLGRVILVDDVVTTGATLVNSAQALQSAGITVAASITVLSTPKRHTGNA</sequence>
<comment type="similarity">
    <text evidence="1">Belongs to the ComF/GntX family.</text>
</comment>
<organism evidence="2 3">
    <name type="scientific">Microbacterium mitrae</name>
    <dbReference type="NCBI Taxonomy" id="664640"/>
    <lineage>
        <taxon>Bacteria</taxon>
        <taxon>Bacillati</taxon>
        <taxon>Actinomycetota</taxon>
        <taxon>Actinomycetes</taxon>
        <taxon>Micrococcales</taxon>
        <taxon>Microbacteriaceae</taxon>
        <taxon>Microbacterium</taxon>
    </lineage>
</organism>
<dbReference type="PANTHER" id="PTHR47505:SF1">
    <property type="entry name" value="DNA UTILIZATION PROTEIN YHGH"/>
    <property type="match status" value="1"/>
</dbReference>
<proteinExistence type="inferred from homology"/>
<evidence type="ECO:0000313" key="3">
    <source>
        <dbReference type="Proteomes" id="UP000321196"/>
    </source>
</evidence>
<dbReference type="SUPFAM" id="SSF53271">
    <property type="entry name" value="PRTase-like"/>
    <property type="match status" value="1"/>
</dbReference>
<evidence type="ECO:0000313" key="2">
    <source>
        <dbReference type="EMBL" id="TXK06073.1"/>
    </source>
</evidence>
<accession>A0A5C8HSN9</accession>
<dbReference type="InterPro" id="IPR000836">
    <property type="entry name" value="PRTase_dom"/>
</dbReference>
<dbReference type="EMBL" id="VRSW01000001">
    <property type="protein sequence ID" value="TXK06073.1"/>
    <property type="molecule type" value="Genomic_DNA"/>
</dbReference>
<keyword evidence="3" id="KW-1185">Reference proteome</keyword>